<reference evidence="2" key="1">
    <citation type="submission" date="2023-01" db="EMBL/GenBank/DDBJ databases">
        <title>Human gut microbiome strain richness.</title>
        <authorList>
            <person name="Chen-Liaw A."/>
        </authorList>
    </citation>
    <scope>NUCLEOTIDE SEQUENCE</scope>
    <source>
        <strain evidence="2">B1_m1001713B170214d0_201011</strain>
    </source>
</reference>
<dbReference type="AlphaFoldDB" id="A0AAW6B042"/>
<protein>
    <submittedName>
        <fullName evidence="2">LicD family protein</fullName>
    </submittedName>
</protein>
<dbReference type="PANTHER" id="PTHR43404:SF2">
    <property type="entry name" value="LIPOPOLYSACCHARIDE CHOLINEPHOSPHOTRANSFERASE LICD"/>
    <property type="match status" value="1"/>
</dbReference>
<accession>A0AAW6B042</accession>
<dbReference type="GeneID" id="57967852"/>
<dbReference type="EMBL" id="JAQLGM010000036">
    <property type="protein sequence ID" value="MDB2001311.1"/>
    <property type="molecule type" value="Genomic_DNA"/>
</dbReference>
<proteinExistence type="predicted"/>
<dbReference type="PANTHER" id="PTHR43404">
    <property type="entry name" value="LIPOPOLYSACCHARIDE CHOLINEPHOSPHOTRANSFERASE LICD"/>
    <property type="match status" value="1"/>
</dbReference>
<dbReference type="Proteomes" id="UP001300871">
    <property type="component" value="Unassembled WGS sequence"/>
</dbReference>
<sequence length="266" mass="31423">MVKIEQKELKVIQLNILDHFTEFCNNNDIKFWLTGGTLLGAVRHKGFIPWDDDIDLGMLRKDYEKLIRLYDNNVSQYKFYTVENNKEYCYQMGKVFDDNTILYELGRKKGYKIAVYIDIFVYDNAPDDEICIRKIFDKRDKLKHIRTLQTATIHGGNVIRQALVSAICKVLRLIPSRFLVEKIVENAKQCNAEDKPRIGDFLGDFRVTMDKDWVENLVELEFEGRKLMAPSAYHEWLTLDYGDYMELPPLHKRVAQHNFEAYYKEN</sequence>
<evidence type="ECO:0000313" key="3">
    <source>
        <dbReference type="Proteomes" id="UP001300871"/>
    </source>
</evidence>
<feature type="domain" description="LicD/FKTN/FKRP nucleotidyltransferase" evidence="1">
    <location>
        <begin position="24"/>
        <end position="242"/>
    </location>
</feature>
<dbReference type="RefSeq" id="WP_150027237.1">
    <property type="nucleotide sequence ID" value="NZ_JANKAG010000002.1"/>
</dbReference>
<organism evidence="2 3">
    <name type="scientific">Clostridium symbiosum</name>
    <name type="common">Bacteroides symbiosus</name>
    <dbReference type="NCBI Taxonomy" id="1512"/>
    <lineage>
        <taxon>Bacteria</taxon>
        <taxon>Bacillati</taxon>
        <taxon>Bacillota</taxon>
        <taxon>Clostridia</taxon>
        <taxon>Lachnospirales</taxon>
        <taxon>Lachnospiraceae</taxon>
        <taxon>Otoolea</taxon>
    </lineage>
</organism>
<evidence type="ECO:0000259" key="1">
    <source>
        <dbReference type="Pfam" id="PF04991"/>
    </source>
</evidence>
<name>A0AAW6B042_CLOSY</name>
<dbReference type="InterPro" id="IPR052942">
    <property type="entry name" value="LPS_cholinephosphotransferase"/>
</dbReference>
<dbReference type="Pfam" id="PF04991">
    <property type="entry name" value="LicD"/>
    <property type="match status" value="1"/>
</dbReference>
<dbReference type="InterPro" id="IPR007074">
    <property type="entry name" value="LicD/FKTN/FKRP_NTP_transf"/>
</dbReference>
<comment type="caution">
    <text evidence="2">The sequence shown here is derived from an EMBL/GenBank/DDBJ whole genome shotgun (WGS) entry which is preliminary data.</text>
</comment>
<dbReference type="GO" id="GO:0009100">
    <property type="term" value="P:glycoprotein metabolic process"/>
    <property type="evidence" value="ECO:0007669"/>
    <property type="project" value="UniProtKB-ARBA"/>
</dbReference>
<gene>
    <name evidence="2" type="ORF">PM006_13965</name>
</gene>
<evidence type="ECO:0000313" key="2">
    <source>
        <dbReference type="EMBL" id="MDB2001311.1"/>
    </source>
</evidence>